<accession>A0AAD7GHD6</accession>
<organism evidence="2 3">
    <name type="scientific">Mycena rosella</name>
    <name type="common">Pink bonnet</name>
    <name type="synonym">Agaricus rosellus</name>
    <dbReference type="NCBI Taxonomy" id="1033263"/>
    <lineage>
        <taxon>Eukaryota</taxon>
        <taxon>Fungi</taxon>
        <taxon>Dikarya</taxon>
        <taxon>Basidiomycota</taxon>
        <taxon>Agaricomycotina</taxon>
        <taxon>Agaricomycetes</taxon>
        <taxon>Agaricomycetidae</taxon>
        <taxon>Agaricales</taxon>
        <taxon>Marasmiineae</taxon>
        <taxon>Mycenaceae</taxon>
        <taxon>Mycena</taxon>
    </lineage>
</organism>
<keyword evidence="3" id="KW-1185">Reference proteome</keyword>
<evidence type="ECO:0000256" key="1">
    <source>
        <dbReference type="SAM" id="MobiDB-lite"/>
    </source>
</evidence>
<comment type="caution">
    <text evidence="2">The sequence shown here is derived from an EMBL/GenBank/DDBJ whole genome shotgun (WGS) entry which is preliminary data.</text>
</comment>
<proteinExistence type="predicted"/>
<dbReference type="AlphaFoldDB" id="A0AAD7GHD6"/>
<name>A0AAD7GHD6_MYCRO</name>
<evidence type="ECO:0000313" key="3">
    <source>
        <dbReference type="Proteomes" id="UP001221757"/>
    </source>
</evidence>
<sequence>MVSKSLLPLVTEFHVETPTPDPKDDWADHMRIGLTLDASQFDRAPIPSRAHGATMDSRESPDEALDSLWGVVSVQSPSTHVYVEGVVSKTAAAGAGIFFGTLSPLNSSLLVPGPHFGTADRARIFSIHETLRTVAPTTTLSAANNMMLGWPGPNGDIYKATIKLLASRHAETCFVHVDSNTDNTSKKQAYTLAKTAQKRQATKNGTNLLASDVFLPPVQHVVPTNGKNKIYTDLPEVSPPRRTEWETGDDDDDEDQNPGHRGRAKIHALQAGLRKELLECQDNKEIWDFVRKRSDPRPKKAKVALEDLSADFECRLHYPTVTPSSFNAEQLAFNKCMAEELRENPVLDTSPRQSYTRDITIAEIEAMKRHVKKHGLDTAVGCEHFSYKEGMEIPDEKILKFFHVCIRNRDASRAWLMAILIRILKQDKDATDPLAELPTHPGS</sequence>
<dbReference type="Proteomes" id="UP001221757">
    <property type="component" value="Unassembled WGS sequence"/>
</dbReference>
<feature type="compositionally biased region" description="Acidic residues" evidence="1">
    <location>
        <begin position="246"/>
        <end position="256"/>
    </location>
</feature>
<feature type="region of interest" description="Disordered" evidence="1">
    <location>
        <begin position="225"/>
        <end position="263"/>
    </location>
</feature>
<protein>
    <submittedName>
        <fullName evidence="2">Uncharacterized protein</fullName>
    </submittedName>
</protein>
<gene>
    <name evidence="2" type="ORF">B0H17DRAFT_1203256</name>
</gene>
<evidence type="ECO:0000313" key="2">
    <source>
        <dbReference type="EMBL" id="KAJ7688064.1"/>
    </source>
</evidence>
<dbReference type="EMBL" id="JARKIE010000082">
    <property type="protein sequence ID" value="KAJ7688064.1"/>
    <property type="molecule type" value="Genomic_DNA"/>
</dbReference>
<reference evidence="2" key="1">
    <citation type="submission" date="2023-03" db="EMBL/GenBank/DDBJ databases">
        <title>Massive genome expansion in bonnet fungi (Mycena s.s.) driven by repeated elements and novel gene families across ecological guilds.</title>
        <authorList>
            <consortium name="Lawrence Berkeley National Laboratory"/>
            <person name="Harder C.B."/>
            <person name="Miyauchi S."/>
            <person name="Viragh M."/>
            <person name="Kuo A."/>
            <person name="Thoen E."/>
            <person name="Andreopoulos B."/>
            <person name="Lu D."/>
            <person name="Skrede I."/>
            <person name="Drula E."/>
            <person name="Henrissat B."/>
            <person name="Morin E."/>
            <person name="Kohler A."/>
            <person name="Barry K."/>
            <person name="LaButti K."/>
            <person name="Morin E."/>
            <person name="Salamov A."/>
            <person name="Lipzen A."/>
            <person name="Mereny Z."/>
            <person name="Hegedus B."/>
            <person name="Baldrian P."/>
            <person name="Stursova M."/>
            <person name="Weitz H."/>
            <person name="Taylor A."/>
            <person name="Grigoriev I.V."/>
            <person name="Nagy L.G."/>
            <person name="Martin F."/>
            <person name="Kauserud H."/>
        </authorList>
    </citation>
    <scope>NUCLEOTIDE SEQUENCE</scope>
    <source>
        <strain evidence="2">CBHHK067</strain>
    </source>
</reference>